<evidence type="ECO:0000259" key="1">
    <source>
        <dbReference type="Pfam" id="PF03819"/>
    </source>
</evidence>
<reference evidence="2 3" key="1">
    <citation type="journal article" date="2019" name="Appl. Microbiol. Biotechnol.">
        <title>Uncovering carbohydrate metabolism through a genotype-phenotype association study of 56 lactic acid bacteria genomes.</title>
        <authorList>
            <person name="Buron-Moles G."/>
            <person name="Chailyan A."/>
            <person name="Dolejs I."/>
            <person name="Forster J."/>
            <person name="Miks M.H."/>
        </authorList>
    </citation>
    <scope>NUCLEOTIDE SEQUENCE [LARGE SCALE GENOMIC DNA]</scope>
    <source>
        <strain evidence="2 3">ATCC 700006</strain>
    </source>
</reference>
<dbReference type="PANTHER" id="PTHR42692">
    <property type="entry name" value="NUCLEOTIDE PYROPHOSPHOHYDROLASE"/>
    <property type="match status" value="1"/>
</dbReference>
<dbReference type="Pfam" id="PF03819">
    <property type="entry name" value="MazG"/>
    <property type="match status" value="1"/>
</dbReference>
<gene>
    <name evidence="2" type="ORF">C5L23_000882</name>
</gene>
<dbReference type="PIRSF" id="PIRSF036521">
    <property type="entry name" value="UCP036521_pph"/>
    <property type="match status" value="1"/>
</dbReference>
<dbReference type="RefSeq" id="WP_010008478.1">
    <property type="nucleotide sequence ID" value="NZ_JAGYGP010000006.1"/>
</dbReference>
<dbReference type="InterPro" id="IPR047046">
    <property type="entry name" value="YpjD/YvdC"/>
</dbReference>
<dbReference type="AlphaFoldDB" id="A0A4R5NAB5"/>
<dbReference type="SUPFAM" id="SSF101386">
    <property type="entry name" value="all-alpha NTP pyrophosphatases"/>
    <property type="match status" value="1"/>
</dbReference>
<keyword evidence="3" id="KW-1185">Reference proteome</keyword>
<sequence>MEISQHKTWITDFYQKRGWLQLSSSRRLNFLVEEVGELSQAIRKYEIGRDHPGDEVTTTQQDHDHIIEELADVLDEVLILCEKYNIDMDELTKHSETKLVNRFVTD</sequence>
<dbReference type="Gene3D" id="1.10.287.1080">
    <property type="entry name" value="MazG-like"/>
    <property type="match status" value="1"/>
</dbReference>
<feature type="domain" description="NTP pyrophosphohydrolase MazG-like" evidence="1">
    <location>
        <begin position="27"/>
        <end position="102"/>
    </location>
</feature>
<dbReference type="InterPro" id="IPR004518">
    <property type="entry name" value="MazG-like_dom"/>
</dbReference>
<accession>A0A4R5NAB5</accession>
<dbReference type="Proteomes" id="UP000295681">
    <property type="component" value="Unassembled WGS sequence"/>
</dbReference>
<dbReference type="STRING" id="907931.GCA_000165675_00374"/>
<evidence type="ECO:0000313" key="2">
    <source>
        <dbReference type="EMBL" id="TDG69420.1"/>
    </source>
</evidence>
<dbReference type="EMBL" id="PUFI01000005">
    <property type="protein sequence ID" value="TDG69420.1"/>
    <property type="molecule type" value="Genomic_DNA"/>
</dbReference>
<protein>
    <recommendedName>
        <fullName evidence="1">NTP pyrophosphohydrolase MazG-like domain-containing protein</fullName>
    </recommendedName>
</protein>
<dbReference type="CDD" id="cd11523">
    <property type="entry name" value="NTP-PPase"/>
    <property type="match status" value="1"/>
</dbReference>
<dbReference type="PANTHER" id="PTHR42692:SF2">
    <property type="entry name" value="IG HYPOTHETICAL 16995"/>
    <property type="match status" value="1"/>
</dbReference>
<proteinExistence type="predicted"/>
<organism evidence="2 3">
    <name type="scientific">Leuconostoc fallax</name>
    <dbReference type="NCBI Taxonomy" id="1251"/>
    <lineage>
        <taxon>Bacteria</taxon>
        <taxon>Bacillati</taxon>
        <taxon>Bacillota</taxon>
        <taxon>Bacilli</taxon>
        <taxon>Lactobacillales</taxon>
        <taxon>Lactobacillaceae</taxon>
        <taxon>Leuconostoc</taxon>
    </lineage>
</organism>
<comment type="caution">
    <text evidence="2">The sequence shown here is derived from an EMBL/GenBank/DDBJ whole genome shotgun (WGS) entry which is preliminary data.</text>
</comment>
<name>A0A4R5NAB5_9LACO</name>
<dbReference type="InterPro" id="IPR011411">
    <property type="entry name" value="MazG-related_YvdC"/>
</dbReference>
<evidence type="ECO:0000313" key="3">
    <source>
        <dbReference type="Proteomes" id="UP000295681"/>
    </source>
</evidence>